<sequence>MWCRSRYCLPGGGRWLLLAVLLLAGLAATAQVPVKRWDRAFGGNSVDNLFGGCATPDGGYLLGGSSSSDASGDKTQPPQGRSDFWVVKLDAQGTRQWDRTLGGTDEEELLSMCAMPGGGYVLAGWSASGVSGQKSQPARGGRDFWVVRLDATGTRQWDATLGGAREDVATTVQPTPDGGCLVGGCSYSDVSGDKTEPNRGPATTFDYWVVKLSATGQKQWDRTLGSPANDELRQLAVAPDGSCLLGGWSAAGPGADRTAASRGSTDFWAVKLTAAGALQWDRAYGGTGADVLTSLAPTADGGYALAGYSTSPVSGEKSEPAHPGSGAHDFWLVKIDDQGMRQWDRTLGGTNTDQAHSVQQTPDGGYAVAGVSYSGSDGEKTEPSRGGADYWLVRLSATGQKQWDRTYGGSATDACLLLLATADGSYLLGGYSYSPADADKTQPNRGACDFWVVKVGTEAGSLPGTVRIDGPTGLCAGQGATLTAVAAPLPISYQWNTGATTASISGAPPGTYTVTVTFAGGQQASSSHVVAALAAIPAFRLGADTTLCDGSELLLRGPAGPGLAYQWSDGSTGPTLRVREAGTYTLLVTAACGAQAASRRVAYRTCTLIPNVITPNHDRQNDHFAPTGLPPGPWALVVYNRWGREVFRSDDYRAEWGADAAAGLYFYRLVQPRTGTAYRGWVEVMR</sequence>
<comment type="caution">
    <text evidence="1">The sequence shown here is derived from an EMBL/GenBank/DDBJ whole genome shotgun (WGS) entry which is preliminary data.</text>
</comment>
<dbReference type="PANTHER" id="PTHR42754:SF1">
    <property type="entry name" value="LIPOPROTEIN"/>
    <property type="match status" value="1"/>
</dbReference>
<keyword evidence="2" id="KW-1185">Reference proteome</keyword>
<protein>
    <submittedName>
        <fullName evidence="1">Gliding motility-associated C-terminal domain-containing protein</fullName>
    </submittedName>
</protein>
<name>A0A9X1VIX9_9BACT</name>
<proteinExistence type="predicted"/>
<gene>
    <name evidence="1" type="ORF">MON38_10425</name>
</gene>
<dbReference type="Proteomes" id="UP001139193">
    <property type="component" value="Unassembled WGS sequence"/>
</dbReference>
<accession>A0A9X1VIX9</accession>
<evidence type="ECO:0000313" key="2">
    <source>
        <dbReference type="Proteomes" id="UP001139193"/>
    </source>
</evidence>
<evidence type="ECO:0000313" key="1">
    <source>
        <dbReference type="EMBL" id="MCI1187835.1"/>
    </source>
</evidence>
<dbReference type="Gene3D" id="2.80.10.50">
    <property type="match status" value="1"/>
</dbReference>
<dbReference type="PANTHER" id="PTHR42754">
    <property type="entry name" value="ENDOGLUCANASE"/>
    <property type="match status" value="1"/>
</dbReference>
<reference evidence="1" key="1">
    <citation type="submission" date="2022-03" db="EMBL/GenBank/DDBJ databases">
        <title>Bacterial whole genome sequence for Hymenobacter sp. DH14.</title>
        <authorList>
            <person name="Le V."/>
        </authorList>
    </citation>
    <scope>NUCLEOTIDE SEQUENCE</scope>
    <source>
        <strain evidence="1">DH14</strain>
    </source>
</reference>
<dbReference type="EMBL" id="JALBGC010000003">
    <property type="protein sequence ID" value="MCI1187835.1"/>
    <property type="molecule type" value="Genomic_DNA"/>
</dbReference>
<dbReference type="Pfam" id="PF13585">
    <property type="entry name" value="CHU_C"/>
    <property type="match status" value="1"/>
</dbReference>
<dbReference type="AlphaFoldDB" id="A0A9X1VIX9"/>
<dbReference type="RefSeq" id="WP_241936108.1">
    <property type="nucleotide sequence ID" value="NZ_JALBGC010000003.1"/>
</dbReference>
<organism evidence="1 2">
    <name type="scientific">Hymenobacter cyanobacteriorum</name>
    <dbReference type="NCBI Taxonomy" id="2926463"/>
    <lineage>
        <taxon>Bacteria</taxon>
        <taxon>Pseudomonadati</taxon>
        <taxon>Bacteroidota</taxon>
        <taxon>Cytophagia</taxon>
        <taxon>Cytophagales</taxon>
        <taxon>Hymenobacteraceae</taxon>
        <taxon>Hymenobacter</taxon>
    </lineage>
</organism>